<dbReference type="Proteomes" id="UP001596003">
    <property type="component" value="Unassembled WGS sequence"/>
</dbReference>
<protein>
    <submittedName>
        <fullName evidence="6">TonB-dependent receptor domain-containing protein</fullName>
    </submittedName>
</protein>
<feature type="signal peptide" evidence="4">
    <location>
        <begin position="1"/>
        <end position="21"/>
    </location>
</feature>
<evidence type="ECO:0000313" key="7">
    <source>
        <dbReference type="Proteomes" id="UP001596003"/>
    </source>
</evidence>
<keyword evidence="4" id="KW-0732">Signal</keyword>
<evidence type="ECO:0000256" key="3">
    <source>
        <dbReference type="ARBA" id="ARBA00023237"/>
    </source>
</evidence>
<evidence type="ECO:0000313" key="6">
    <source>
        <dbReference type="EMBL" id="MFC4476371.1"/>
    </source>
</evidence>
<dbReference type="InterPro" id="IPR036942">
    <property type="entry name" value="Beta-barrel_TonB_sf"/>
</dbReference>
<proteinExistence type="predicted"/>
<dbReference type="PANTHER" id="PTHR40980:SF4">
    <property type="entry name" value="TONB-DEPENDENT RECEPTOR-LIKE BETA-BARREL DOMAIN-CONTAINING PROTEIN"/>
    <property type="match status" value="1"/>
</dbReference>
<dbReference type="RefSeq" id="WP_379795646.1">
    <property type="nucleotide sequence ID" value="NZ_JBHSFY010000002.1"/>
</dbReference>
<sequence>MKVKKIIVHAVLCIMSLGLQAQKTISGRVIDNQQSLSGVNVIVLQEDSSYVNAVETNRDGFYEIENVKPGSYKLLFSLIGYEKKTFDIKMVSEDLKMPETVLEIEPFAMNEVTVKAKRSAFKTEPGKTTVTLSAVSIGSDGSLLNALGKIPGILILNDGTVLLNGKAGANVMIDGKQTYLTGENLLNLLRSMPGSAVDKIEMVSNPSAQYDAGGTSGFINIKSRQRKESGLNLNLSSNIEAGKYGRQNQNISLQFHEKKYTFYTNYSFNSGQDFILINSSREYLKAKTDATILNMDAYRRFQSHSHYFKTGIQYQFSEKLTLNTDVFGNWFGRNKNENALSELFQGPDSKDFSLYTANIQQSQHNNLGGGMSILYQFSSKIKWENIFNFLVFEQNEKLDQKSKMIPLSEPDAESRLRGNMEGNIRITNLQSSIGYDMSDRFTFNSGIKYSSIHIDNNALYNSMHLDQWLEDEKLSSRFYYKENILAGYLQSNQKWSERFSTEAGLRLELTETKARYAAGNRDSTLVRNYGQLFPTFSANYALAANHVLSFQYGRRIVRPNYRDLNPFTEVNDRYLQERGNTALRPELVNNMEASWIVKSQYIFSVFYTTRKDPVTKSYLTEPESDVTIVMPLNLDKSYALGVRAGLNNLKPKQWWTLHLNGSLTYKEFHWKEIETLYDNNLWTPAFQFNNQFSLSNEWVFEATGYYNGEMAEGQAKIGSIGSVSLGVRKSFFEKKLSCYAYFNDVFLTNRPNISLYNSVIAGFYKERRDSRMAGITLSWRFDSGTSSKAMRKIENMEESKRIN</sequence>
<keyword evidence="2" id="KW-0472">Membrane</keyword>
<comment type="caution">
    <text evidence="6">The sequence shown here is derived from an EMBL/GenBank/DDBJ whole genome shotgun (WGS) entry which is preliminary data.</text>
</comment>
<dbReference type="Gene3D" id="2.40.170.20">
    <property type="entry name" value="TonB-dependent receptor, beta-barrel domain"/>
    <property type="match status" value="1"/>
</dbReference>
<keyword evidence="7" id="KW-1185">Reference proteome</keyword>
<name>A0ABV8Z8U0_9FLAO</name>
<keyword evidence="6" id="KW-0675">Receptor</keyword>
<dbReference type="Gene3D" id="2.60.40.1120">
    <property type="entry name" value="Carboxypeptidase-like, regulatory domain"/>
    <property type="match status" value="1"/>
</dbReference>
<dbReference type="Pfam" id="PF13715">
    <property type="entry name" value="CarbopepD_reg_2"/>
    <property type="match status" value="1"/>
</dbReference>
<feature type="domain" description="Outer membrane protein beta-barrel" evidence="5">
    <location>
        <begin position="394"/>
        <end position="779"/>
    </location>
</feature>
<evidence type="ECO:0000256" key="4">
    <source>
        <dbReference type="SAM" id="SignalP"/>
    </source>
</evidence>
<reference evidence="7" key="1">
    <citation type="journal article" date="2019" name="Int. J. Syst. Evol. Microbiol.">
        <title>The Global Catalogue of Microorganisms (GCM) 10K type strain sequencing project: providing services to taxonomists for standard genome sequencing and annotation.</title>
        <authorList>
            <consortium name="The Broad Institute Genomics Platform"/>
            <consortium name="The Broad Institute Genome Sequencing Center for Infectious Disease"/>
            <person name="Wu L."/>
            <person name="Ma J."/>
        </authorList>
    </citation>
    <scope>NUCLEOTIDE SEQUENCE [LARGE SCALE GENOMIC DNA]</scope>
    <source>
        <strain evidence="7">NBRC 103627</strain>
    </source>
</reference>
<accession>A0ABV8Z8U0</accession>
<keyword evidence="3" id="KW-0998">Cell outer membrane</keyword>
<dbReference type="SUPFAM" id="SSF56935">
    <property type="entry name" value="Porins"/>
    <property type="match status" value="1"/>
</dbReference>
<dbReference type="EMBL" id="JBHSFY010000002">
    <property type="protein sequence ID" value="MFC4476371.1"/>
    <property type="molecule type" value="Genomic_DNA"/>
</dbReference>
<dbReference type="InterPro" id="IPR008969">
    <property type="entry name" value="CarboxyPept-like_regulatory"/>
</dbReference>
<evidence type="ECO:0000259" key="5">
    <source>
        <dbReference type="Pfam" id="PF14905"/>
    </source>
</evidence>
<dbReference type="InterPro" id="IPR041700">
    <property type="entry name" value="OMP_b-brl_3"/>
</dbReference>
<dbReference type="SUPFAM" id="SSF49464">
    <property type="entry name" value="Carboxypeptidase regulatory domain-like"/>
    <property type="match status" value="1"/>
</dbReference>
<organism evidence="6 7">
    <name type="scientific">Flavobacterium chungangensis</name>
    <dbReference type="NCBI Taxonomy" id="2708132"/>
    <lineage>
        <taxon>Bacteria</taxon>
        <taxon>Pseudomonadati</taxon>
        <taxon>Bacteroidota</taxon>
        <taxon>Flavobacteriia</taxon>
        <taxon>Flavobacteriales</taxon>
        <taxon>Flavobacteriaceae</taxon>
        <taxon>Flavobacterium</taxon>
    </lineage>
</organism>
<evidence type="ECO:0000256" key="1">
    <source>
        <dbReference type="ARBA" id="ARBA00004442"/>
    </source>
</evidence>
<comment type="subcellular location">
    <subcellularLocation>
        <location evidence="1">Cell outer membrane</location>
    </subcellularLocation>
</comment>
<dbReference type="PANTHER" id="PTHR40980">
    <property type="entry name" value="PLUG DOMAIN-CONTAINING PROTEIN"/>
    <property type="match status" value="1"/>
</dbReference>
<dbReference type="Pfam" id="PF14905">
    <property type="entry name" value="OMP_b-brl_3"/>
    <property type="match status" value="1"/>
</dbReference>
<gene>
    <name evidence="6" type="ORF">ACFO3N_04785</name>
</gene>
<feature type="chain" id="PRO_5045337840" evidence="4">
    <location>
        <begin position="22"/>
        <end position="803"/>
    </location>
</feature>
<evidence type="ECO:0000256" key="2">
    <source>
        <dbReference type="ARBA" id="ARBA00023136"/>
    </source>
</evidence>